<keyword evidence="1" id="KW-0472">Membrane</keyword>
<comment type="caution">
    <text evidence="2">The sequence shown here is derived from an EMBL/GenBank/DDBJ whole genome shotgun (WGS) entry which is preliminary data.</text>
</comment>
<dbReference type="InterPro" id="IPR057952">
    <property type="entry name" value="Rv2743c-like"/>
</dbReference>
<proteinExistence type="predicted"/>
<evidence type="ECO:0000313" key="2">
    <source>
        <dbReference type="EMBL" id="TWP50225.1"/>
    </source>
</evidence>
<name>A0A563ER43_9PSEU</name>
<keyword evidence="3" id="KW-1185">Reference proteome</keyword>
<evidence type="ECO:0000256" key="1">
    <source>
        <dbReference type="SAM" id="Phobius"/>
    </source>
</evidence>
<dbReference type="EMBL" id="VOBR01000013">
    <property type="protein sequence ID" value="TWP50225.1"/>
    <property type="molecule type" value="Genomic_DNA"/>
</dbReference>
<dbReference type="AlphaFoldDB" id="A0A563ER43"/>
<dbReference type="RefSeq" id="WP_146353848.1">
    <property type="nucleotide sequence ID" value="NZ_VOBR01000013.1"/>
</dbReference>
<dbReference type="NCBIfam" id="NF047839">
    <property type="entry name" value="PspM_Rv2743c"/>
    <property type="match status" value="1"/>
</dbReference>
<keyword evidence="1" id="KW-1133">Transmembrane helix</keyword>
<gene>
    <name evidence="2" type="ORF">FKR81_21175</name>
</gene>
<sequence>MMEPRRRADEIINFVGDNLRGHPLADQVRNKIEAWNDPRRKLDRKRERASSALTVWAILITIFGTLAVFGFTGVLGTAVGVMGTLGAGVMGVLAIRTGQKMRQLTAARQRLELTMPPKRPPLPPHISAARMPMEQLHSAEDTLAELLRQLDSSALTSMPTSSIQHARATSAEASAAIRALSAQLQGVERARNTAPPLQRAPLVESVRVLRARLADGVDGYCALVAAAGNALAASTAQNPRSVLDDATDHLAGLASAMRDVSGYSAF</sequence>
<keyword evidence="1" id="KW-0812">Transmembrane</keyword>
<protein>
    <submittedName>
        <fullName evidence="2">Uncharacterized protein</fullName>
    </submittedName>
</protein>
<dbReference type="Proteomes" id="UP000316639">
    <property type="component" value="Unassembled WGS sequence"/>
</dbReference>
<feature type="transmembrane region" description="Helical" evidence="1">
    <location>
        <begin position="49"/>
        <end position="69"/>
    </location>
</feature>
<accession>A0A563ER43</accession>
<dbReference type="Pfam" id="PF25587">
    <property type="entry name" value="Rv2743c"/>
    <property type="match status" value="1"/>
</dbReference>
<dbReference type="OrthoDB" id="3701303at2"/>
<feature type="transmembrane region" description="Helical" evidence="1">
    <location>
        <begin position="75"/>
        <end position="95"/>
    </location>
</feature>
<evidence type="ECO:0000313" key="3">
    <source>
        <dbReference type="Proteomes" id="UP000316639"/>
    </source>
</evidence>
<organism evidence="2 3">
    <name type="scientific">Lentzea tibetensis</name>
    <dbReference type="NCBI Taxonomy" id="2591470"/>
    <lineage>
        <taxon>Bacteria</taxon>
        <taxon>Bacillati</taxon>
        <taxon>Actinomycetota</taxon>
        <taxon>Actinomycetes</taxon>
        <taxon>Pseudonocardiales</taxon>
        <taxon>Pseudonocardiaceae</taxon>
        <taxon>Lentzea</taxon>
    </lineage>
</organism>
<reference evidence="2 3" key="1">
    <citation type="submission" date="2019-07" db="EMBL/GenBank/DDBJ databases">
        <title>Lentzea xizangensis sp. nov., isolated from Qinghai-Tibetan Plateau Soils.</title>
        <authorList>
            <person name="Huang J."/>
        </authorList>
    </citation>
    <scope>NUCLEOTIDE SEQUENCE [LARGE SCALE GENOMIC DNA]</scope>
    <source>
        <strain evidence="2 3">FXJ1.1311</strain>
    </source>
</reference>